<gene>
    <name evidence="1" type="ORF">JT25_003060</name>
</gene>
<proteinExistence type="predicted"/>
<dbReference type="OrthoDB" id="5574439at2"/>
<name>A0A140E503_9GAMM</name>
<dbReference type="RefSeq" id="WP_036277904.1">
    <property type="nucleotide sequence ID" value="NZ_CP014476.1"/>
</dbReference>
<dbReference type="KEGG" id="mdn:JT25_003060"/>
<accession>A0A140E503</accession>
<dbReference type="EMBL" id="CP014476">
    <property type="protein sequence ID" value="AMK75477.1"/>
    <property type="molecule type" value="Genomic_DNA"/>
</dbReference>
<dbReference type="STRING" id="1538553.JT25_003060"/>
<reference evidence="1 2" key="1">
    <citation type="journal article" date="2015" name="Environ. Microbiol.">
        <title>Methane oxidation coupled to nitrate reduction under hypoxia by the Gammaproteobacterium Methylomonas denitrificans, sp. nov. type strain FJG1.</title>
        <authorList>
            <person name="Kits K.D."/>
            <person name="Klotz M.G."/>
            <person name="Stein L.Y."/>
        </authorList>
    </citation>
    <scope>NUCLEOTIDE SEQUENCE [LARGE SCALE GENOMIC DNA]</scope>
    <source>
        <strain evidence="1 2">FJG1</strain>
    </source>
</reference>
<sequence>MNEMLLAAFALFVAYLYLPTAWLSGLRPAKPMTRQANHLHCPENKFYIPEDAVLRRHFVSQLRWEIEAALHPRPTDSILQRHYDALVTIKLEQRLADMGCLKPC</sequence>
<keyword evidence="2" id="KW-1185">Reference proteome</keyword>
<dbReference type="Proteomes" id="UP000030512">
    <property type="component" value="Chromosome"/>
</dbReference>
<dbReference type="AlphaFoldDB" id="A0A140E503"/>
<protein>
    <submittedName>
        <fullName evidence="1">Uncharacterized protein</fullName>
    </submittedName>
</protein>
<evidence type="ECO:0000313" key="2">
    <source>
        <dbReference type="Proteomes" id="UP000030512"/>
    </source>
</evidence>
<evidence type="ECO:0000313" key="1">
    <source>
        <dbReference type="EMBL" id="AMK75477.1"/>
    </source>
</evidence>
<organism evidence="1 2">
    <name type="scientific">Methylomonas denitrificans</name>
    <dbReference type="NCBI Taxonomy" id="1538553"/>
    <lineage>
        <taxon>Bacteria</taxon>
        <taxon>Pseudomonadati</taxon>
        <taxon>Pseudomonadota</taxon>
        <taxon>Gammaproteobacteria</taxon>
        <taxon>Methylococcales</taxon>
        <taxon>Methylococcaceae</taxon>
        <taxon>Methylomonas</taxon>
    </lineage>
</organism>